<dbReference type="Proteomes" id="UP000275078">
    <property type="component" value="Unassembled WGS sequence"/>
</dbReference>
<proteinExistence type="predicted"/>
<name>A0A3N4HLI1_ASCIM</name>
<evidence type="ECO:0000256" key="1">
    <source>
        <dbReference type="SAM" id="MobiDB-lite"/>
    </source>
</evidence>
<organism evidence="2 3">
    <name type="scientific">Ascobolus immersus RN42</name>
    <dbReference type="NCBI Taxonomy" id="1160509"/>
    <lineage>
        <taxon>Eukaryota</taxon>
        <taxon>Fungi</taxon>
        <taxon>Dikarya</taxon>
        <taxon>Ascomycota</taxon>
        <taxon>Pezizomycotina</taxon>
        <taxon>Pezizomycetes</taxon>
        <taxon>Pezizales</taxon>
        <taxon>Ascobolaceae</taxon>
        <taxon>Ascobolus</taxon>
    </lineage>
</organism>
<evidence type="ECO:0000313" key="3">
    <source>
        <dbReference type="Proteomes" id="UP000275078"/>
    </source>
</evidence>
<gene>
    <name evidence="2" type="ORF">BJ508DRAFT_332828</name>
</gene>
<reference evidence="2 3" key="1">
    <citation type="journal article" date="2018" name="Nat. Ecol. Evol.">
        <title>Pezizomycetes genomes reveal the molecular basis of ectomycorrhizal truffle lifestyle.</title>
        <authorList>
            <person name="Murat C."/>
            <person name="Payen T."/>
            <person name="Noel B."/>
            <person name="Kuo A."/>
            <person name="Morin E."/>
            <person name="Chen J."/>
            <person name="Kohler A."/>
            <person name="Krizsan K."/>
            <person name="Balestrini R."/>
            <person name="Da Silva C."/>
            <person name="Montanini B."/>
            <person name="Hainaut M."/>
            <person name="Levati E."/>
            <person name="Barry K.W."/>
            <person name="Belfiori B."/>
            <person name="Cichocki N."/>
            <person name="Clum A."/>
            <person name="Dockter R.B."/>
            <person name="Fauchery L."/>
            <person name="Guy J."/>
            <person name="Iotti M."/>
            <person name="Le Tacon F."/>
            <person name="Lindquist E.A."/>
            <person name="Lipzen A."/>
            <person name="Malagnac F."/>
            <person name="Mello A."/>
            <person name="Molinier V."/>
            <person name="Miyauchi S."/>
            <person name="Poulain J."/>
            <person name="Riccioni C."/>
            <person name="Rubini A."/>
            <person name="Sitrit Y."/>
            <person name="Splivallo R."/>
            <person name="Traeger S."/>
            <person name="Wang M."/>
            <person name="Zifcakova L."/>
            <person name="Wipf D."/>
            <person name="Zambonelli A."/>
            <person name="Paolocci F."/>
            <person name="Nowrousian M."/>
            <person name="Ottonello S."/>
            <person name="Baldrian P."/>
            <person name="Spatafora J.W."/>
            <person name="Henrissat B."/>
            <person name="Nagy L.G."/>
            <person name="Aury J.M."/>
            <person name="Wincker P."/>
            <person name="Grigoriev I.V."/>
            <person name="Bonfante P."/>
            <person name="Martin F.M."/>
        </authorList>
    </citation>
    <scope>NUCLEOTIDE SEQUENCE [LARGE SCALE GENOMIC DNA]</scope>
    <source>
        <strain evidence="2 3">RN42</strain>
    </source>
</reference>
<dbReference type="AlphaFoldDB" id="A0A3N4HLI1"/>
<feature type="compositionally biased region" description="Acidic residues" evidence="1">
    <location>
        <begin position="305"/>
        <end position="341"/>
    </location>
</feature>
<sequence length="341" mass="37852">MAAPNNQATLPTHLVIHFQPANPSAPNFNIMPNTAARLRENILWNLNVIMTQQAYNMYSGNMVRTAAGHLVPKSTRRWVVPGRLWDSRRPPNRLAPRNRQQLLVMNLPNWYTVSDWYGFDWRVEELPREHCRARWAVWCGIRDLALNEARAPPPDNGGNPPPPPDGGNPPPPPDGGNPPPPDNGGNPPPPDGGNPPPLDNGGKSRHNKQASGNPKDTTISSPIVQSSGARMPMLSMFMTMQSPSPRQSRENTPKSPIGGAIVGGPIRILTTSIQDDNDDDDDEEDPDEIVSPGGPSRIRVFPHVEEDEMYDYDEEEEEEEDEDDEFEGEDMDVNSEDAMEE</sequence>
<keyword evidence="3" id="KW-1185">Reference proteome</keyword>
<feature type="region of interest" description="Disordered" evidence="1">
    <location>
        <begin position="149"/>
        <end position="341"/>
    </location>
</feature>
<protein>
    <submittedName>
        <fullName evidence="2">Uncharacterized protein</fullName>
    </submittedName>
</protein>
<feature type="compositionally biased region" description="Acidic residues" evidence="1">
    <location>
        <begin position="275"/>
        <end position="288"/>
    </location>
</feature>
<accession>A0A3N4HLI1</accession>
<feature type="compositionally biased region" description="Polar residues" evidence="1">
    <location>
        <begin position="209"/>
        <end position="228"/>
    </location>
</feature>
<feature type="compositionally biased region" description="Pro residues" evidence="1">
    <location>
        <begin position="151"/>
        <end position="198"/>
    </location>
</feature>
<evidence type="ECO:0000313" key="2">
    <source>
        <dbReference type="EMBL" id="RPA74682.1"/>
    </source>
</evidence>
<dbReference type="EMBL" id="ML119783">
    <property type="protein sequence ID" value="RPA74682.1"/>
    <property type="molecule type" value="Genomic_DNA"/>
</dbReference>